<dbReference type="PANTHER" id="PTHR32305">
    <property type="match status" value="1"/>
</dbReference>
<sequence length="1588" mass="176672">AQDLGAHEVLIEPRDLPLGEYQFELIARTPDGQEETREGIVNSRADRRDPLTLAHTFVKGVDLYSGGAVIGESDIAVGGRGPGLRLERSYASHSGDQVGFFGRGWSADLDGQVQVDDCGQRIVVGPGGQGQRFSPSGQLPDGTQTFTAQFGYHGTLLQRGDVYDFYAKDGTHFHYAQADLKGPRLSFVEDTNGNRVTYSWEVTADQARVSRISDSAGRSIDLVYEQVVAERESYGIRILDSYTLLREARGPDGLVVLYTYDNRANLTDVIRTDGSGEGQRHSQYTYDDLGGLILSTPEGRNKYVQFGFRLKTARDAISGATRRYDYALGWSAFPFGSGSEVDFLPEQRVITLTEADLGTTRFVYPELRGVGPVSTVVTDARLQATTYALNRQGAVEVQTDPIGTTTTTQWNLLHRQPDVVTDGLGTQTSYTYDNAGNKLTEHVSSAHGLQDRSWTYYPSDAFVAPFIKDRVATATDARQIITRYAYDDRGNPITVERGGVTTHDAYAVNGDRTSHTDGEGQVWQFRYDTYGQLVETESPLRDVSASTYDRRGRRLTQTDANGNTTRWTYDARDRVLTTALPGGANETRAYTDSARTVTITNPRGVITRQEFDLMGRLERETVADDTRTRDYDKNGNLVAETDFGGHATTYVYDAVNRLEYTRQAGDDGTLRTTHVTYDALGHVLSETIGAGATGDGDARRTEYRYEHPSYARTLVRRELIDDSGSRWLEDSTTYDANGNPRLSRDAEGRVTERTFDDRDRLITEAGPLGRTTTLTYDGRDLKRSERRSNAGGSGAQVREWRYDAAGRLQDSVDAEGGVRSQTYDGVGNVTSRSDARGNTVRYRYDARNNVIEERGPAPDQFTSYGYDANNNRTRETFANGRELSHSYDGRDRRHVSSDGDGHVETRTWTPDGLPDTVTDADGRVTRSFHDALHRLVREELPGPGQRRRTYGHTIHGDVERITDALGRVTRQEYDTLGRRTATTYPAVAGETAVTRTRYDAVGNVVAEVNGRGQTTTYEVNALNRRTAQVDPLPCEAGGSGTCRQTWTYDTEGNVLTHTDRRGVLSVSAYDRENRLVGQARDGLVVQTLEHDAQGNVIAQWDALSRETRFTYDTANRKTQTLTANRAREDWTYTPLGDIATHTDADRRTTAYTYTKRRYLESESLAGETTRYTYDGAGHPLSRQRPTGEAATWRYTYDTAGRLQTVQDPLANTTTFGYDSVDNRTQVTDANQRTTVFTYDARNRLTGKTYPGGGSWTWTYDADSNRTASEAPNGRVTQTTYDALSRPTLSTYVAAPAGEVQTTAWAYDGNGNLRRVAETTDGTTRTETRTYDPFDRLTDVTNGDGRHLTYRYDDVGNRTELTDHDGQTTVWSYDDLNHNTAISLPGLGITRQTHTAAGRLESITRPDGAESIYTYNDTGRLETLLHRKAGQPIASYTYRYDPNGNRLIQEESNGPVSANTTQLTRYTYDDADRLTQVDEPGRTTVYTLDPVGNREHERVTDGAGTLISDSTLTYNLRDQLTNRNDPIASIQLTQTWDDNGNLATQLVNGGTPRVYTYDARDRMKALSLGNGTTLHFTYHADGLRREKTD</sequence>
<dbReference type="RefSeq" id="WP_255916903.1">
    <property type="nucleotide sequence ID" value="NZ_JANFQO010000057.1"/>
</dbReference>
<feature type="region of interest" description="Disordered" evidence="1">
    <location>
        <begin position="884"/>
        <end position="921"/>
    </location>
</feature>
<feature type="compositionally biased region" description="Basic and acidic residues" evidence="1">
    <location>
        <begin position="884"/>
        <end position="905"/>
    </location>
</feature>
<dbReference type="Pfam" id="PF05593">
    <property type="entry name" value="RHS_repeat"/>
    <property type="match status" value="7"/>
</dbReference>
<keyword evidence="4" id="KW-1185">Reference proteome</keyword>
<feature type="non-terminal residue" evidence="3">
    <location>
        <position position="1588"/>
    </location>
</feature>
<dbReference type="InterPro" id="IPR050708">
    <property type="entry name" value="T6SS_VgrG/RHS"/>
</dbReference>
<dbReference type="InterPro" id="IPR045351">
    <property type="entry name" value="DUF6531"/>
</dbReference>
<reference evidence="3" key="1">
    <citation type="submission" date="2022-07" db="EMBL/GenBank/DDBJ databases">
        <title>Tahibacter sp., a new gammaproteobacterium isolated from the silt sample collected at pig farm.</title>
        <authorList>
            <person name="Chen H."/>
        </authorList>
    </citation>
    <scope>NUCLEOTIDE SEQUENCE</scope>
    <source>
        <strain evidence="3">P2K</strain>
    </source>
</reference>
<evidence type="ECO:0000313" key="4">
    <source>
        <dbReference type="Proteomes" id="UP001165498"/>
    </source>
</evidence>
<evidence type="ECO:0000259" key="2">
    <source>
        <dbReference type="Pfam" id="PF20148"/>
    </source>
</evidence>
<feature type="domain" description="DUF6531" evidence="2">
    <location>
        <begin position="61"/>
        <end position="128"/>
    </location>
</feature>
<evidence type="ECO:0000256" key="1">
    <source>
        <dbReference type="SAM" id="MobiDB-lite"/>
    </source>
</evidence>
<dbReference type="Pfam" id="PF20148">
    <property type="entry name" value="DUF6531"/>
    <property type="match status" value="1"/>
</dbReference>
<dbReference type="InterPro" id="IPR006530">
    <property type="entry name" value="YD"/>
</dbReference>
<comment type="caution">
    <text evidence="3">The sequence shown here is derived from an EMBL/GenBank/DDBJ whole genome shotgun (WGS) entry which is preliminary data.</text>
</comment>
<dbReference type="InterPro" id="IPR031325">
    <property type="entry name" value="RHS_repeat"/>
</dbReference>
<gene>
    <name evidence="3" type="ORF">NM961_23715</name>
</gene>
<evidence type="ECO:0000313" key="3">
    <source>
        <dbReference type="EMBL" id="MCQ4167722.1"/>
    </source>
</evidence>
<organism evidence="3 4">
    <name type="scientific">Tahibacter harae</name>
    <dbReference type="NCBI Taxonomy" id="2963937"/>
    <lineage>
        <taxon>Bacteria</taxon>
        <taxon>Pseudomonadati</taxon>
        <taxon>Pseudomonadota</taxon>
        <taxon>Gammaproteobacteria</taxon>
        <taxon>Lysobacterales</taxon>
        <taxon>Rhodanobacteraceae</taxon>
        <taxon>Tahibacter</taxon>
    </lineage>
</organism>
<dbReference type="Proteomes" id="UP001165498">
    <property type="component" value="Unassembled WGS sequence"/>
</dbReference>
<dbReference type="PANTHER" id="PTHR32305:SF15">
    <property type="entry name" value="PROTEIN RHSA-RELATED"/>
    <property type="match status" value="1"/>
</dbReference>
<name>A0ABT1QZK1_9GAMM</name>
<protein>
    <submittedName>
        <fullName evidence="3">DUF6531 domain-containing protein</fullName>
    </submittedName>
</protein>
<dbReference type="EMBL" id="JANFQO010000057">
    <property type="protein sequence ID" value="MCQ4167722.1"/>
    <property type="molecule type" value="Genomic_DNA"/>
</dbReference>
<proteinExistence type="predicted"/>
<dbReference type="Gene3D" id="2.180.10.10">
    <property type="entry name" value="RHS repeat-associated core"/>
    <property type="match status" value="6"/>
</dbReference>
<feature type="non-terminal residue" evidence="3">
    <location>
        <position position="1"/>
    </location>
</feature>
<dbReference type="NCBIfam" id="TIGR01643">
    <property type="entry name" value="YD_repeat_2x"/>
    <property type="match status" value="11"/>
</dbReference>
<accession>A0ABT1QZK1</accession>